<evidence type="ECO:0000259" key="2">
    <source>
        <dbReference type="Pfam" id="PF01243"/>
    </source>
</evidence>
<feature type="compositionally biased region" description="Polar residues" evidence="1">
    <location>
        <begin position="10"/>
        <end position="21"/>
    </location>
</feature>
<evidence type="ECO:0000313" key="3">
    <source>
        <dbReference type="EMBL" id="TKA76016.1"/>
    </source>
</evidence>
<dbReference type="Pfam" id="PF01243">
    <property type="entry name" value="PNPOx_N"/>
    <property type="match status" value="1"/>
</dbReference>
<feature type="region of interest" description="Disordered" evidence="1">
    <location>
        <begin position="129"/>
        <end position="150"/>
    </location>
</feature>
<proteinExistence type="predicted"/>
<feature type="region of interest" description="Disordered" evidence="1">
    <location>
        <begin position="1"/>
        <end position="23"/>
    </location>
</feature>
<keyword evidence="4" id="KW-1185">Reference proteome</keyword>
<dbReference type="SUPFAM" id="SSF50475">
    <property type="entry name" value="FMN-binding split barrel"/>
    <property type="match status" value="1"/>
</dbReference>
<dbReference type="PANTHER" id="PTHR28040:SF1">
    <property type="entry name" value="PYRIDOXAMINE 5'-PHOSPHATE OXIDASE YLR456W HOMOLOG-RELATED"/>
    <property type="match status" value="1"/>
</dbReference>
<dbReference type="STRING" id="331657.A0A4U0XIN7"/>
<dbReference type="GO" id="GO:0005634">
    <property type="term" value="C:nucleus"/>
    <property type="evidence" value="ECO:0007669"/>
    <property type="project" value="TreeGrafter"/>
</dbReference>
<dbReference type="InterPro" id="IPR012349">
    <property type="entry name" value="Split_barrel_FMN-bd"/>
</dbReference>
<evidence type="ECO:0000313" key="4">
    <source>
        <dbReference type="Proteomes" id="UP000308768"/>
    </source>
</evidence>
<protein>
    <recommendedName>
        <fullName evidence="2">Pyridoxamine 5'-phosphate oxidase N-terminal domain-containing protein</fullName>
    </recommendedName>
</protein>
<evidence type="ECO:0000256" key="1">
    <source>
        <dbReference type="SAM" id="MobiDB-lite"/>
    </source>
</evidence>
<feature type="compositionally biased region" description="Polar residues" evidence="1">
    <location>
        <begin position="135"/>
        <end position="144"/>
    </location>
</feature>
<gene>
    <name evidence="3" type="ORF">B0A49_02926</name>
</gene>
<organism evidence="3 4">
    <name type="scientific">Cryomyces minteri</name>
    <dbReference type="NCBI Taxonomy" id="331657"/>
    <lineage>
        <taxon>Eukaryota</taxon>
        <taxon>Fungi</taxon>
        <taxon>Dikarya</taxon>
        <taxon>Ascomycota</taxon>
        <taxon>Pezizomycotina</taxon>
        <taxon>Dothideomycetes</taxon>
        <taxon>Dothideomycetes incertae sedis</taxon>
        <taxon>Cryomyces</taxon>
    </lineage>
</organism>
<reference evidence="3 4" key="1">
    <citation type="submission" date="2017-03" db="EMBL/GenBank/DDBJ databases">
        <title>Genomes of endolithic fungi from Antarctica.</title>
        <authorList>
            <person name="Coleine C."/>
            <person name="Masonjones S."/>
            <person name="Stajich J.E."/>
        </authorList>
    </citation>
    <scope>NUCLEOTIDE SEQUENCE [LARGE SCALE GENOMIC DNA]</scope>
    <source>
        <strain evidence="3 4">CCFEE 5187</strain>
    </source>
</reference>
<sequence>MTDAQPPLTWESSESQTSPRVASTLPPEVVTCLENARFLHLATCDDHMPHVSLMNYTYLPSYASPLLPTSAASILHCHPTRVASMSSTPFPSTPGPTIIMTTNPSSRKTTNLLANPRVSLLVHDWVSHRPPTRRLSGQNSTSPSDPAHRPSLASLLVSMNTDALSSISATMNGSATILPAGSAEEAWCKTQHLENNSGDAMGDGEGDGGRGCFIEGERVRVVVVRIEEGRIADWKGGVRDWVIRQEGEERGVRQEGRLVNGV</sequence>
<comment type="caution">
    <text evidence="3">The sequence shown here is derived from an EMBL/GenBank/DDBJ whole genome shotgun (WGS) entry which is preliminary data.</text>
</comment>
<dbReference type="EMBL" id="NAJN01000260">
    <property type="protein sequence ID" value="TKA76016.1"/>
    <property type="molecule type" value="Genomic_DNA"/>
</dbReference>
<dbReference type="Proteomes" id="UP000308768">
    <property type="component" value="Unassembled WGS sequence"/>
</dbReference>
<dbReference type="AlphaFoldDB" id="A0A4U0XIN7"/>
<feature type="domain" description="Pyridoxamine 5'-phosphate oxidase N-terminal" evidence="2">
    <location>
        <begin position="25"/>
        <end position="152"/>
    </location>
</feature>
<dbReference type="OrthoDB" id="5300823at2759"/>
<dbReference type="InterPro" id="IPR011576">
    <property type="entry name" value="Pyridox_Oxase_N"/>
</dbReference>
<name>A0A4U0XIN7_9PEZI</name>
<dbReference type="InterPro" id="IPR052841">
    <property type="entry name" value="PMP_oxidase-like"/>
</dbReference>
<dbReference type="GO" id="GO:0005737">
    <property type="term" value="C:cytoplasm"/>
    <property type="evidence" value="ECO:0007669"/>
    <property type="project" value="TreeGrafter"/>
</dbReference>
<dbReference type="Gene3D" id="2.30.110.10">
    <property type="entry name" value="Electron Transport, Fmn-binding Protein, Chain A"/>
    <property type="match status" value="1"/>
</dbReference>
<accession>A0A4U0XIN7</accession>
<dbReference type="PANTHER" id="PTHR28040">
    <property type="entry name" value="PYRIDOXAMINE 5'-PHOSPHATE OXIDASE YLR456W HOMOLOG-RELATED"/>
    <property type="match status" value="1"/>
</dbReference>